<dbReference type="Pfam" id="PF25939">
    <property type="entry name" value="DUF7982"/>
    <property type="match status" value="1"/>
</dbReference>
<keyword evidence="1" id="KW-1133">Transmembrane helix</keyword>
<feature type="transmembrane region" description="Helical" evidence="1">
    <location>
        <begin position="7"/>
        <end position="26"/>
    </location>
</feature>
<evidence type="ECO:0000313" key="3">
    <source>
        <dbReference type="EMBL" id="ADN49841.1"/>
    </source>
</evidence>
<name>E1QUB5_VULDI</name>
<keyword evidence="1" id="KW-0472">Membrane</keyword>
<gene>
    <name evidence="3" type="ordered locus">Vdis_0440</name>
</gene>
<feature type="domain" description="DUF7982" evidence="2">
    <location>
        <begin position="66"/>
        <end position="235"/>
    </location>
</feature>
<dbReference type="GeneID" id="9751358"/>
<dbReference type="KEGG" id="vdi:Vdis_0440"/>
<dbReference type="RefSeq" id="WP_013335566.1">
    <property type="nucleotide sequence ID" value="NC_014537.1"/>
</dbReference>
<dbReference type="AlphaFoldDB" id="E1QUB5"/>
<sequence>MPGLNSDLGISLIILGAGLTIIGYLILNSTPIFVLGIAVLIMGLLAAWGEGSLERTQLELARSGWTNISALLESIGTASRAIYLPSSATEAGTSMALIPLVRPEPPSIKLPRGFAIRYGREGETGLLLHTPGSIAVSRCLGVGAIGSDVATSLTNCMVNHLTVARGVTVMPGENGITVVVRDSRVGELYGNELVRAVLGSPTASLVASVVAESLNSPVMIENEEVRGRDVVVRLRVVGGGP</sequence>
<dbReference type="STRING" id="572478.Vdis_0440"/>
<proteinExistence type="predicted"/>
<protein>
    <recommendedName>
        <fullName evidence="2">DUF7982 domain-containing protein</fullName>
    </recommendedName>
</protein>
<evidence type="ECO:0000313" key="4">
    <source>
        <dbReference type="Proteomes" id="UP000006681"/>
    </source>
</evidence>
<evidence type="ECO:0000256" key="1">
    <source>
        <dbReference type="SAM" id="Phobius"/>
    </source>
</evidence>
<reference evidence="3 4" key="1">
    <citation type="journal article" date="2010" name="Stand. Genomic Sci.">
        <title>Complete genome sequence of Vulcanisaeta distributa type strain (IC-017).</title>
        <authorList>
            <person name="Mavromatis K."/>
            <person name="Sikorski J."/>
            <person name="Pabst E."/>
            <person name="Teshima H."/>
            <person name="Lapidus A."/>
            <person name="Lucas S."/>
            <person name="Nolan M."/>
            <person name="Glavina Del Rio T."/>
            <person name="Cheng J.F."/>
            <person name="Bruce D."/>
            <person name="Goodwin L."/>
            <person name="Pitluck S."/>
            <person name="Liolios K."/>
            <person name="Ivanova N."/>
            <person name="Mikhailova N."/>
            <person name="Pati A."/>
            <person name="Chen A."/>
            <person name="Palaniappan K."/>
            <person name="Land M."/>
            <person name="Hauser L."/>
            <person name="Chang Y.J."/>
            <person name="Jeffries C.D."/>
            <person name="Rohde M."/>
            <person name="Spring S."/>
            <person name="Goker M."/>
            <person name="Wirth R."/>
            <person name="Woyke T."/>
            <person name="Bristow J."/>
            <person name="Eisen J.A."/>
            <person name="Markowitz V."/>
            <person name="Hugenholtz P."/>
            <person name="Klenk H.P."/>
            <person name="Kyrpides N.C."/>
        </authorList>
    </citation>
    <scope>NUCLEOTIDE SEQUENCE [LARGE SCALE GENOMIC DNA]</scope>
    <source>
        <strain evidence="4">DSM 14429 / JCM 11212 / NBRC 100878 / IC-017</strain>
    </source>
</reference>
<feature type="transmembrane region" description="Helical" evidence="1">
    <location>
        <begin position="32"/>
        <end position="49"/>
    </location>
</feature>
<evidence type="ECO:0000259" key="2">
    <source>
        <dbReference type="Pfam" id="PF25939"/>
    </source>
</evidence>
<dbReference type="EMBL" id="CP002100">
    <property type="protein sequence ID" value="ADN49841.1"/>
    <property type="molecule type" value="Genomic_DNA"/>
</dbReference>
<dbReference type="eggNOG" id="arCOG03442">
    <property type="taxonomic scope" value="Archaea"/>
</dbReference>
<accession>E1QUB5</accession>
<keyword evidence="4" id="KW-1185">Reference proteome</keyword>
<reference evidence="4" key="2">
    <citation type="journal article" date="2010" name="Stand. Genomic Sci.">
        <title>Complete genome sequence of Vulcanisaeta distributa type strain (IC-017T).</title>
        <authorList>
            <person name="Mavromatis K."/>
            <person name="Sikorski J."/>
            <person name="Pabst E."/>
            <person name="Teshima H."/>
            <person name="Lapidus A."/>
            <person name="Lucas S."/>
            <person name="Nolan M."/>
            <person name="Glavina Del Rio T."/>
            <person name="Cheng J."/>
            <person name="Bruce D."/>
            <person name="Goodwin L."/>
            <person name="Pitluck S."/>
            <person name="Liolios K."/>
            <person name="Ivanova N."/>
            <person name="Mikhailova N."/>
            <person name="Pati A."/>
            <person name="Chen A."/>
            <person name="Palaniappan K."/>
            <person name="Land M."/>
            <person name="Hauser L."/>
            <person name="Chang Y."/>
            <person name="Jeffries C."/>
            <person name="Rohde M."/>
            <person name="Spring S."/>
            <person name="Goker M."/>
            <person name="Wirth R."/>
            <person name="Woyke T."/>
            <person name="Bristow J."/>
            <person name="Eisen J."/>
            <person name="Markowitz V."/>
            <person name="Hugenholtz P."/>
            <person name="Klenk H."/>
            <person name="Kyrpides N."/>
        </authorList>
    </citation>
    <scope>NUCLEOTIDE SEQUENCE [LARGE SCALE GENOMIC DNA]</scope>
    <source>
        <strain evidence="4">DSM 14429 / JCM 11212 / NBRC 100878 / IC-017</strain>
    </source>
</reference>
<dbReference type="OrthoDB" id="27584at2157"/>
<keyword evidence="1" id="KW-0812">Transmembrane</keyword>
<dbReference type="InterPro" id="IPR058288">
    <property type="entry name" value="DUF7982"/>
</dbReference>
<dbReference type="Proteomes" id="UP000006681">
    <property type="component" value="Chromosome"/>
</dbReference>
<organism evidence="3 4">
    <name type="scientific">Vulcanisaeta distributa (strain DSM 14429 / JCM 11212 / NBRC 100878 / IC-017)</name>
    <dbReference type="NCBI Taxonomy" id="572478"/>
    <lineage>
        <taxon>Archaea</taxon>
        <taxon>Thermoproteota</taxon>
        <taxon>Thermoprotei</taxon>
        <taxon>Thermoproteales</taxon>
        <taxon>Thermoproteaceae</taxon>
        <taxon>Vulcanisaeta</taxon>
    </lineage>
</organism>
<dbReference type="HOGENOM" id="CLU_1149864_0_0_2"/>